<evidence type="ECO:0000313" key="3">
    <source>
        <dbReference type="Proteomes" id="UP000007797"/>
    </source>
</evidence>
<protein>
    <submittedName>
        <fullName evidence="2">Uncharacterized protein</fullName>
    </submittedName>
</protein>
<organism evidence="2 3">
    <name type="scientific">Cavenderia fasciculata</name>
    <name type="common">Slime mold</name>
    <name type="synonym">Dictyostelium fasciculatum</name>
    <dbReference type="NCBI Taxonomy" id="261658"/>
    <lineage>
        <taxon>Eukaryota</taxon>
        <taxon>Amoebozoa</taxon>
        <taxon>Evosea</taxon>
        <taxon>Eumycetozoa</taxon>
        <taxon>Dictyostelia</taxon>
        <taxon>Acytosteliales</taxon>
        <taxon>Cavenderiaceae</taxon>
        <taxon>Cavenderia</taxon>
    </lineage>
</organism>
<dbReference type="EMBL" id="GL883018">
    <property type="protein sequence ID" value="EGG18246.1"/>
    <property type="molecule type" value="Genomic_DNA"/>
</dbReference>
<evidence type="ECO:0000313" key="2">
    <source>
        <dbReference type="EMBL" id="EGG24613.1"/>
    </source>
</evidence>
<dbReference type="GeneID" id="14870234"/>
<dbReference type="KEGG" id="dfa:DFA_02856"/>
<dbReference type="RefSeq" id="XP_004357069.1">
    <property type="nucleotide sequence ID" value="XM_004357014.1"/>
</dbReference>
<keyword evidence="3" id="KW-1185">Reference proteome</keyword>
<name>F4PIN3_CACFS</name>
<dbReference type="GeneID" id="14877520"/>
<gene>
    <name evidence="2" type="ORF">DFA_02856</name>
    <name evidence="1" type="ORF">DFA_03733</name>
</gene>
<dbReference type="Proteomes" id="UP000007797">
    <property type="component" value="Unassembled WGS sequence"/>
</dbReference>
<dbReference type="AlphaFoldDB" id="F4PIN3"/>
<proteinExistence type="predicted"/>
<evidence type="ECO:0000313" key="1">
    <source>
        <dbReference type="EMBL" id="EGG18246.1"/>
    </source>
</evidence>
<accession>F4PIN3</accession>
<dbReference type="KEGG" id="dfa:DFA_03733"/>
<reference evidence="3" key="2">
    <citation type="journal article" date="2011" name="Genome Res.">
        <title>Phylogeny-wide analysis of social amoeba genomes highlights ancient origins for complex intercellular communication.</title>
        <authorList>
            <person name="Heidel A.J."/>
            <person name="Lawal H.M."/>
            <person name="Felder M."/>
            <person name="Schilde C."/>
            <person name="Helps N.R."/>
            <person name="Tunggal B."/>
            <person name="Rivero F."/>
            <person name="John U."/>
            <person name="Schleicher M."/>
            <person name="Eichinger L."/>
            <person name="Platzer M."/>
            <person name="Noegel A.A."/>
            <person name="Schaap P."/>
            <person name="Gloeckner G."/>
        </authorList>
    </citation>
    <scope>NUCLEOTIDE SEQUENCE [LARGE SCALE GENOMIC DNA]</scope>
    <source>
        <strain evidence="3">SH3</strain>
    </source>
</reference>
<sequence length="211" mass="24723">MKLEVSRNKVPKVLFKQVFGNIVINRQIKSNFRDPKRKYQAYKRVLGQLLGAKSILVSEFANLMRLPVIGHPLIINSIKPKDKLAERFYFKGHRPSQQPDSFFMVVPLRMSMEQFLNFDFNGNSFEDLFSMYFMDGSNLNGRRFHIVTPNCVLLSEIPHKYLAENKLANIFYVFEYAGKEVRRNITRQSPSDTPLREKHKTKLSLLYTELL</sequence>
<reference evidence="2" key="1">
    <citation type="submission" date="2010-01" db="EMBL/GenBank/DDBJ databases">
        <title>Living fossils from the dawn of multicellularity.</title>
        <authorList>
            <person name="Gloeckner G."/>
            <person name="Schaap P."/>
            <person name="Noegel A.A."/>
            <person name="Felder M."/>
            <person name="Eichinger L."/>
            <person name="Heidel A.J."/>
            <person name="Platzer M."/>
        </authorList>
    </citation>
    <scope>NUCLEOTIDE SEQUENCE [LARGE SCALE GENOMIC DNA]</scope>
    <source>
        <strain evidence="2">SH3</strain>
    </source>
</reference>
<dbReference type="EMBL" id="GL883006">
    <property type="protein sequence ID" value="EGG24613.1"/>
    <property type="molecule type" value="Genomic_DNA"/>
</dbReference>
<dbReference type="RefSeq" id="XP_004362464.1">
    <property type="nucleotide sequence ID" value="XM_004362407.1"/>
</dbReference>